<dbReference type="eggNOG" id="KOG2460">
    <property type="taxonomic scope" value="Eukaryota"/>
</dbReference>
<evidence type="ECO:0000256" key="7">
    <source>
        <dbReference type="ARBA" id="ARBA00023242"/>
    </source>
</evidence>
<dbReference type="CDD" id="cd15481">
    <property type="entry name" value="SRP68-RBD"/>
    <property type="match status" value="1"/>
</dbReference>
<dbReference type="PhylomeDB" id="A7TK26"/>
<dbReference type="KEGG" id="vpo:Kpol_1060p28"/>
<sequence>MAGAFSAVAATYGSRVEQLLETEEDYKRYHDKLNKKLRKLRHQLGLITKDTKNYSAKEKYSGLGSEFYDNENKLIAVLMLLHIERDMSIVEAIKLRSSKRGKLKKSERKLLTIRLKKAVDTSSRLVKVTSNESLWISRLQFLIVEKLINVENYIYGKHIKTKNSGQITANLSLVLVAIDFLSKKDLLSMAVCDYLKTKYEYTLNQHSGSNFNQSHLVNVMNKEVQKNADDELVKILLANGFKQLEDVEMAEESSSDEIQWRNFNAKINDSQVSQLISEAQSMKVVSVNDYDNILLKWQDSLNRQEAYMTFNEGHDDTNENDQIVLAYIKFHSLFTSISRDNHFFNKLIKRWEDMSKKSMSSKLVKYKEIERLVKNLIKYLVDVMELPGIYSDEQLMNQLELLKCYYTSQLNSHCLSRLYQENGKYLHALALHVDSLQKLEQALMETGDLNEIYIPDHILVEEKVKALYDLIQKSWSSIVGLAEYEKSLNKTSKNKSKTNESLIERIDTQRIKPGNVDLNNLFPMRPIIRPVGSKPTLFDLGFNYITYENETNTTSEQQKSIETKSDASSQNEAEQVSSIEQPKKRKFLGLFGR</sequence>
<evidence type="ECO:0000256" key="1">
    <source>
        <dbReference type="ARBA" id="ARBA00004496"/>
    </source>
</evidence>
<proteinExistence type="inferred from homology"/>
<feature type="compositionally biased region" description="Polar residues" evidence="11">
    <location>
        <begin position="566"/>
        <end position="580"/>
    </location>
</feature>
<dbReference type="STRING" id="436907.A7TK26"/>
<dbReference type="InterPro" id="IPR026258">
    <property type="entry name" value="SRP68"/>
</dbReference>
<keyword evidence="4 10" id="KW-0963">Cytoplasm</keyword>
<dbReference type="GO" id="GO:0005786">
    <property type="term" value="C:signal recognition particle, endoplasmic reticulum targeting"/>
    <property type="evidence" value="ECO:0007669"/>
    <property type="project" value="UniProtKB-KW"/>
</dbReference>
<name>A7TK26_VANPO</name>
<dbReference type="GeneID" id="5545589"/>
<dbReference type="Proteomes" id="UP000000267">
    <property type="component" value="Unassembled WGS sequence"/>
</dbReference>
<dbReference type="PANTHER" id="PTHR12860">
    <property type="entry name" value="SIGNAL RECOGNITION PARTICLE 68 KDA PROTEIN"/>
    <property type="match status" value="1"/>
</dbReference>
<dbReference type="GO" id="GO:0005730">
    <property type="term" value="C:nucleolus"/>
    <property type="evidence" value="ECO:0007669"/>
    <property type="project" value="UniProtKB-SubCell"/>
</dbReference>
<evidence type="ECO:0000256" key="9">
    <source>
        <dbReference type="ARBA" id="ARBA00029498"/>
    </source>
</evidence>
<dbReference type="EMBL" id="DS480405">
    <property type="protein sequence ID" value="EDO17372.1"/>
    <property type="molecule type" value="Genomic_DNA"/>
</dbReference>
<protein>
    <recommendedName>
        <fullName evidence="9 10">Signal recognition particle subunit SRP68</fullName>
        <shortName evidence="10">SRP68</shortName>
    </recommendedName>
</protein>
<dbReference type="GO" id="GO:0008312">
    <property type="term" value="F:7S RNA binding"/>
    <property type="evidence" value="ECO:0007669"/>
    <property type="project" value="InterPro"/>
</dbReference>
<dbReference type="OMA" id="LAYIKYN"/>
<organism evidence="13">
    <name type="scientific">Vanderwaltozyma polyspora (strain ATCC 22028 / DSM 70294 / BCRC 21397 / CBS 2163 / NBRC 10782 / NRRL Y-8283 / UCD 57-17)</name>
    <name type="common">Kluyveromyces polysporus</name>
    <dbReference type="NCBI Taxonomy" id="436907"/>
    <lineage>
        <taxon>Eukaryota</taxon>
        <taxon>Fungi</taxon>
        <taxon>Dikarya</taxon>
        <taxon>Ascomycota</taxon>
        <taxon>Saccharomycotina</taxon>
        <taxon>Saccharomycetes</taxon>
        <taxon>Saccharomycetales</taxon>
        <taxon>Saccharomycetaceae</taxon>
        <taxon>Vanderwaltozyma</taxon>
    </lineage>
</organism>
<dbReference type="Gene3D" id="1.10.3450.40">
    <property type="entry name" value="Signal recognition particle, SRP68 subunit, RNA-binding domain"/>
    <property type="match status" value="1"/>
</dbReference>
<keyword evidence="8 10" id="KW-0687">Ribonucleoprotein</keyword>
<evidence type="ECO:0000256" key="3">
    <source>
        <dbReference type="ARBA" id="ARBA00009352"/>
    </source>
</evidence>
<dbReference type="GO" id="GO:0030942">
    <property type="term" value="F:endoplasmic reticulum signal peptide binding"/>
    <property type="evidence" value="ECO:0007669"/>
    <property type="project" value="InterPro"/>
</dbReference>
<reference evidence="12 13" key="1">
    <citation type="journal article" date="2007" name="Proc. Natl. Acad. Sci. U.S.A.">
        <title>Independent sorting-out of thousands of duplicated gene pairs in two yeast species descended from a whole-genome duplication.</title>
        <authorList>
            <person name="Scannell D.R."/>
            <person name="Frank A.C."/>
            <person name="Conant G.C."/>
            <person name="Byrne K.P."/>
            <person name="Woolfit M."/>
            <person name="Wolfe K.H."/>
        </authorList>
    </citation>
    <scope>NUCLEOTIDE SEQUENCE [LARGE SCALE GENOMIC DNA]</scope>
    <source>
        <strain evidence="13">ATCC 22028 / DSM 70294 / BCRC 21397 / CBS 2163 / NBRC 10782 / NRRL Y-8283 / UCD 57-17</strain>
    </source>
</reference>
<evidence type="ECO:0000256" key="4">
    <source>
        <dbReference type="ARBA" id="ARBA00022490"/>
    </source>
</evidence>
<feature type="region of interest" description="Disordered" evidence="11">
    <location>
        <begin position="552"/>
        <end position="593"/>
    </location>
</feature>
<dbReference type="InterPro" id="IPR034652">
    <property type="entry name" value="SRP68-RBD"/>
</dbReference>
<evidence type="ECO:0000256" key="5">
    <source>
        <dbReference type="ARBA" id="ARBA00022884"/>
    </source>
</evidence>
<dbReference type="OrthoDB" id="10255118at2759"/>
<keyword evidence="5 10" id="KW-0694">RNA-binding</keyword>
<evidence type="ECO:0000313" key="12">
    <source>
        <dbReference type="EMBL" id="EDO17372.1"/>
    </source>
</evidence>
<keyword evidence="6 10" id="KW-0733">Signal recognition particle</keyword>
<dbReference type="InParanoid" id="A7TK26"/>
<evidence type="ECO:0000256" key="2">
    <source>
        <dbReference type="ARBA" id="ARBA00004604"/>
    </source>
</evidence>
<comment type="function">
    <text evidence="10">Component of the signal recognition particle (SRP) complex, a ribonucleoprotein complex that mediates the cotranslational targeting of secretory and membrane proteins to the endoplasmic reticulum (ER). The SRP complex interacts with the signal sequence in nascent secretory and membrane proteins and directs them to the membrane of the ER.</text>
</comment>
<dbReference type="RefSeq" id="XP_001645230.1">
    <property type="nucleotide sequence ID" value="XM_001645180.1"/>
</dbReference>
<comment type="subcellular location">
    <subcellularLocation>
        <location evidence="1 10">Cytoplasm</location>
    </subcellularLocation>
    <subcellularLocation>
        <location evidence="2">Nucleus</location>
        <location evidence="2">Nucleolus</location>
    </subcellularLocation>
</comment>
<dbReference type="PIRSF" id="PIRSF038995">
    <property type="entry name" value="SRP68"/>
    <property type="match status" value="1"/>
</dbReference>
<evidence type="ECO:0000313" key="13">
    <source>
        <dbReference type="Proteomes" id="UP000000267"/>
    </source>
</evidence>
<dbReference type="Pfam" id="PF16969">
    <property type="entry name" value="SRP68"/>
    <property type="match status" value="1"/>
</dbReference>
<evidence type="ECO:0000256" key="11">
    <source>
        <dbReference type="SAM" id="MobiDB-lite"/>
    </source>
</evidence>
<dbReference type="FunCoup" id="A7TK26">
    <property type="interactions" value="1017"/>
</dbReference>
<keyword evidence="7" id="KW-0539">Nucleus</keyword>
<evidence type="ECO:0000256" key="8">
    <source>
        <dbReference type="ARBA" id="ARBA00023274"/>
    </source>
</evidence>
<comment type="similarity">
    <text evidence="3 10">Belongs to the SRP68 family.</text>
</comment>
<gene>
    <name evidence="12" type="ORF">Kpol_1060p28</name>
</gene>
<dbReference type="HOGENOM" id="CLU_018649_2_1_1"/>
<evidence type="ECO:0000256" key="10">
    <source>
        <dbReference type="PIRNR" id="PIRNR038995"/>
    </source>
</evidence>
<evidence type="ECO:0000256" key="6">
    <source>
        <dbReference type="ARBA" id="ARBA00023135"/>
    </source>
</evidence>
<keyword evidence="13" id="KW-1185">Reference proteome</keyword>
<accession>A7TK26</accession>
<dbReference type="GO" id="GO:0006614">
    <property type="term" value="P:SRP-dependent cotranslational protein targeting to membrane"/>
    <property type="evidence" value="ECO:0007669"/>
    <property type="project" value="EnsemblFungi"/>
</dbReference>
<dbReference type="PANTHER" id="PTHR12860:SF0">
    <property type="entry name" value="SIGNAL RECOGNITION PARTICLE SUBUNIT SRP68"/>
    <property type="match status" value="1"/>
</dbReference>
<dbReference type="AlphaFoldDB" id="A7TK26"/>
<dbReference type="InterPro" id="IPR038253">
    <property type="entry name" value="SRP68_N_sf"/>
</dbReference>
<dbReference type="GO" id="GO:0005047">
    <property type="term" value="F:signal recognition particle binding"/>
    <property type="evidence" value="ECO:0007669"/>
    <property type="project" value="InterPro"/>
</dbReference>